<feature type="transmembrane region" description="Helical" evidence="1">
    <location>
        <begin position="52"/>
        <end position="74"/>
    </location>
</feature>
<dbReference type="RefSeq" id="WP_120325861.1">
    <property type="nucleotide sequence ID" value="NZ_RAPF01000012.1"/>
</dbReference>
<evidence type="ECO:0000313" key="3">
    <source>
        <dbReference type="Proteomes" id="UP000284395"/>
    </source>
</evidence>
<evidence type="ECO:0000256" key="1">
    <source>
        <dbReference type="SAM" id="Phobius"/>
    </source>
</evidence>
<organism evidence="2 3">
    <name type="scientific">Altericroceibacterium spongiae</name>
    <dbReference type="NCBI Taxonomy" id="2320269"/>
    <lineage>
        <taxon>Bacteria</taxon>
        <taxon>Pseudomonadati</taxon>
        <taxon>Pseudomonadota</taxon>
        <taxon>Alphaproteobacteria</taxon>
        <taxon>Sphingomonadales</taxon>
        <taxon>Erythrobacteraceae</taxon>
        <taxon>Altericroceibacterium</taxon>
    </lineage>
</organism>
<keyword evidence="1" id="KW-0472">Membrane</keyword>
<dbReference type="Proteomes" id="UP000284395">
    <property type="component" value="Unassembled WGS sequence"/>
</dbReference>
<feature type="transmembrane region" description="Helical" evidence="1">
    <location>
        <begin position="26"/>
        <end position="46"/>
    </location>
</feature>
<keyword evidence="1" id="KW-1133">Transmembrane helix</keyword>
<sequence length="90" mass="10065">MIDRLKEWLPAPMAARESNVLKAARYRVILSLAVIALLVLFWGPVTALVGRVALYVLIGLVVFCAAQVPIWLALKRAADDAWLYRDQSDE</sequence>
<keyword evidence="3" id="KW-1185">Reference proteome</keyword>
<accession>A0A420EAJ7</accession>
<evidence type="ECO:0000313" key="2">
    <source>
        <dbReference type="EMBL" id="RKF17708.1"/>
    </source>
</evidence>
<gene>
    <name evidence="2" type="ORF">D6851_15730</name>
</gene>
<name>A0A420EAJ7_9SPHN</name>
<reference evidence="2 3" key="1">
    <citation type="submission" date="2018-09" db="EMBL/GenBank/DDBJ databases">
        <title>Altererythrobacter spongiae sp. nov., isolated from a marine sponge.</title>
        <authorList>
            <person name="Zhuang L."/>
            <person name="Luo L."/>
        </authorList>
    </citation>
    <scope>NUCLEOTIDE SEQUENCE [LARGE SCALE GENOMIC DNA]</scope>
    <source>
        <strain evidence="2 3">HN-Y73</strain>
    </source>
</reference>
<comment type="caution">
    <text evidence="2">The sequence shown here is derived from an EMBL/GenBank/DDBJ whole genome shotgun (WGS) entry which is preliminary data.</text>
</comment>
<dbReference type="AlphaFoldDB" id="A0A420EAJ7"/>
<protein>
    <submittedName>
        <fullName evidence="2">Uncharacterized protein</fullName>
    </submittedName>
</protein>
<dbReference type="OrthoDB" id="7409737at2"/>
<proteinExistence type="predicted"/>
<keyword evidence="1" id="KW-0812">Transmembrane</keyword>
<dbReference type="EMBL" id="RAPF01000012">
    <property type="protein sequence ID" value="RKF17708.1"/>
    <property type="molecule type" value="Genomic_DNA"/>
</dbReference>